<dbReference type="EMBL" id="CP001291">
    <property type="protein sequence ID" value="ACK70374.1"/>
    <property type="molecule type" value="Genomic_DNA"/>
</dbReference>
<dbReference type="eggNOG" id="COG0265">
    <property type="taxonomic scope" value="Bacteria"/>
</dbReference>
<evidence type="ECO:0000259" key="4">
    <source>
        <dbReference type="PROSITE" id="PS50106"/>
    </source>
</evidence>
<dbReference type="SMART" id="SM00228">
    <property type="entry name" value="PDZ"/>
    <property type="match status" value="1"/>
</dbReference>
<accession>B7KDS2</accession>
<dbReference type="InterPro" id="IPR001478">
    <property type="entry name" value="PDZ"/>
</dbReference>
<sequence length="418" mass="44736">MTRLTPRFKQHENNLMSNLLNYINTKIKSHFWRSLLGLVLFLGICLSGLTAFSSPLKAEPLDSVDYPLVEKVPNGPEVQPPNLSSLYTNFVTNALKQAEPAVVQINVSRTLNNLPNVLRPFLGGVRPIPPTAPIIRGVGSGFVIDPKGLILTNAHVVDTADVVSVSFQDGRTFDGEVLGADPITDVAVVKIDARDLAVVPIGNSDLVKQGQWAIAIGNPMGLQETVTVGVISAIDRTASDLGIFDKQIGFLQTDAAINPGNSGGPLLNEKGEVIGINTAIIGQAQGLGFAIPINTASAIAQQLITKGKVDHPYIGIKMIPLTAQIAQQINRSQKDFKINSNEGILIVDVTPRSPAAQAGLQVGDVIQKMNNRPVTETTVVQTIINDNGIEHPLKLEVQRNGQQKTVTVRPEPIPSQVS</sequence>
<dbReference type="KEGG" id="cyc:PCC7424_1943"/>
<dbReference type="GO" id="GO:0032440">
    <property type="term" value="F:2-alkenal reductase [NAD(P)H] activity"/>
    <property type="evidence" value="ECO:0007669"/>
    <property type="project" value="UniProtKB-EC"/>
</dbReference>
<dbReference type="EC" id="1.3.1.74" evidence="5"/>
<dbReference type="InterPro" id="IPR009003">
    <property type="entry name" value="Peptidase_S1_PA"/>
</dbReference>
<dbReference type="GO" id="GO:0006508">
    <property type="term" value="P:proteolysis"/>
    <property type="evidence" value="ECO:0007669"/>
    <property type="project" value="UniProtKB-KW"/>
</dbReference>
<dbReference type="PANTHER" id="PTHR22939:SF129">
    <property type="entry name" value="SERINE PROTEASE HTRA2, MITOCHONDRIAL"/>
    <property type="match status" value="1"/>
</dbReference>
<feature type="domain" description="PDZ" evidence="4">
    <location>
        <begin position="322"/>
        <end position="401"/>
    </location>
</feature>
<keyword evidence="5" id="KW-0560">Oxidoreductase</keyword>
<dbReference type="PANTHER" id="PTHR22939">
    <property type="entry name" value="SERINE PROTEASE FAMILY S1C HTRA-RELATED"/>
    <property type="match status" value="1"/>
</dbReference>
<dbReference type="Proteomes" id="UP000002384">
    <property type="component" value="Chromosome"/>
</dbReference>
<dbReference type="PRINTS" id="PR00834">
    <property type="entry name" value="PROTEASES2C"/>
</dbReference>
<dbReference type="AlphaFoldDB" id="B7KDS2"/>
<evidence type="ECO:0000256" key="3">
    <source>
        <dbReference type="ARBA" id="ARBA00022801"/>
    </source>
</evidence>
<evidence type="ECO:0000256" key="2">
    <source>
        <dbReference type="ARBA" id="ARBA00022670"/>
    </source>
</evidence>
<dbReference type="Pfam" id="PF13180">
    <property type="entry name" value="PDZ_2"/>
    <property type="match status" value="1"/>
</dbReference>
<dbReference type="InterPro" id="IPR001940">
    <property type="entry name" value="Peptidase_S1C"/>
</dbReference>
<dbReference type="Gene3D" id="2.30.42.10">
    <property type="match status" value="1"/>
</dbReference>
<evidence type="ECO:0000313" key="6">
    <source>
        <dbReference type="Proteomes" id="UP000002384"/>
    </source>
</evidence>
<comment type="similarity">
    <text evidence="1">Belongs to the peptidase S1C family.</text>
</comment>
<keyword evidence="2" id="KW-0645">Protease</keyword>
<name>B7KDS2_GLOC7</name>
<evidence type="ECO:0000256" key="1">
    <source>
        <dbReference type="ARBA" id="ARBA00010541"/>
    </source>
</evidence>
<organism evidence="5 6">
    <name type="scientific">Gloeothece citriformis (strain PCC 7424)</name>
    <name type="common">Cyanothece sp. (strain PCC 7424)</name>
    <dbReference type="NCBI Taxonomy" id="65393"/>
    <lineage>
        <taxon>Bacteria</taxon>
        <taxon>Bacillati</taxon>
        <taxon>Cyanobacteriota</taxon>
        <taxon>Cyanophyceae</taxon>
        <taxon>Oscillatoriophycideae</taxon>
        <taxon>Chroococcales</taxon>
        <taxon>Aphanothecaceae</taxon>
        <taxon>Gloeothece</taxon>
        <taxon>Gloeothece citriformis</taxon>
    </lineage>
</organism>
<evidence type="ECO:0000313" key="5">
    <source>
        <dbReference type="EMBL" id="ACK70374.1"/>
    </source>
</evidence>
<dbReference type="Gene3D" id="2.40.10.120">
    <property type="match status" value="1"/>
</dbReference>
<dbReference type="InterPro" id="IPR036034">
    <property type="entry name" value="PDZ_sf"/>
</dbReference>
<dbReference type="PROSITE" id="PS50106">
    <property type="entry name" value="PDZ"/>
    <property type="match status" value="1"/>
</dbReference>
<dbReference type="SUPFAM" id="SSF50494">
    <property type="entry name" value="Trypsin-like serine proteases"/>
    <property type="match status" value="1"/>
</dbReference>
<reference evidence="6" key="1">
    <citation type="journal article" date="2011" name="MBio">
        <title>Novel metabolic attributes of the genus Cyanothece, comprising a group of unicellular nitrogen-fixing Cyanobacteria.</title>
        <authorList>
            <person name="Bandyopadhyay A."/>
            <person name="Elvitigala T."/>
            <person name="Welsh E."/>
            <person name="Stockel J."/>
            <person name="Liberton M."/>
            <person name="Min H."/>
            <person name="Sherman L.A."/>
            <person name="Pakrasi H.B."/>
        </authorList>
    </citation>
    <scope>NUCLEOTIDE SEQUENCE [LARGE SCALE GENOMIC DNA]</scope>
    <source>
        <strain evidence="6">PCC 7424</strain>
    </source>
</reference>
<keyword evidence="3" id="KW-0378">Hydrolase</keyword>
<proteinExistence type="inferred from homology"/>
<dbReference type="MEROPS" id="S01.482"/>
<keyword evidence="6" id="KW-1185">Reference proteome</keyword>
<dbReference type="GO" id="GO:0004252">
    <property type="term" value="F:serine-type endopeptidase activity"/>
    <property type="evidence" value="ECO:0007669"/>
    <property type="project" value="InterPro"/>
</dbReference>
<dbReference type="SUPFAM" id="SSF50156">
    <property type="entry name" value="PDZ domain-like"/>
    <property type="match status" value="1"/>
</dbReference>
<protein>
    <submittedName>
        <fullName evidence="5">2-alkenal reductase</fullName>
        <ecNumber evidence="5">1.3.1.74</ecNumber>
    </submittedName>
</protein>
<dbReference type="Pfam" id="PF13365">
    <property type="entry name" value="Trypsin_2"/>
    <property type="match status" value="1"/>
</dbReference>
<gene>
    <name evidence="5" type="ordered locus">PCC7424_1943</name>
</gene>
<dbReference type="STRING" id="65393.PCC7424_1943"/>
<dbReference type="HOGENOM" id="CLU_020120_1_2_3"/>